<dbReference type="OrthoDB" id="5688590at2"/>
<evidence type="ECO:0000256" key="4">
    <source>
        <dbReference type="ARBA" id="ARBA00022960"/>
    </source>
</evidence>
<dbReference type="EMBL" id="CADIJZ010000025">
    <property type="protein sequence ID" value="CAB3727968.1"/>
    <property type="molecule type" value="Genomic_DNA"/>
</dbReference>
<keyword evidence="2" id="KW-0732">Signal</keyword>
<evidence type="ECO:0000313" key="14">
    <source>
        <dbReference type="EMBL" id="PMS26798.1"/>
    </source>
</evidence>
<reference evidence="14 15" key="1">
    <citation type="submission" date="2018-01" db="EMBL/GenBank/DDBJ databases">
        <title>Whole genome analyses suggest that Burkholderia sensu lato contains two further novel genera in the rhizoxinica-symbiotica group Mycetohabitans gen. nov., and Trinickia gen. nov.: implications for the evolution of diazotrophy and nodulation in the Burkholderiaceae.</title>
        <authorList>
            <person name="Estrada-de los Santos P."/>
            <person name="Palmer M."/>
            <person name="Chavez-Ramirez B."/>
            <person name="Beukes C."/>
            <person name="Steenkamp E.T."/>
            <person name="Hirsch A.M."/>
            <person name="Manyaka P."/>
            <person name="Maluk M."/>
            <person name="Lafos M."/>
            <person name="Crook M."/>
            <person name="Gross E."/>
            <person name="Simon M.F."/>
            <person name="Bueno dos Reis Junior F."/>
            <person name="Poole P.S."/>
            <person name="Venter S.N."/>
            <person name="James E.K."/>
        </authorList>
    </citation>
    <scope>NUCLEOTIDE SEQUENCE [LARGE SCALE GENOMIC DNA]</scope>
    <source>
        <strain evidence="14 15">WSM 3937</strain>
    </source>
</reference>
<accession>A0A2N7WBL7</accession>
<evidence type="ECO:0000313" key="13">
    <source>
        <dbReference type="EMBL" id="CAB3727968.1"/>
    </source>
</evidence>
<feature type="compositionally biased region" description="Basic residues" evidence="10">
    <location>
        <begin position="63"/>
        <end position="75"/>
    </location>
</feature>
<keyword evidence="5" id="KW-0573">Peptidoglycan synthesis</keyword>
<keyword evidence="15" id="KW-1185">Reference proteome</keyword>
<dbReference type="Gene3D" id="3.40.710.10">
    <property type="entry name" value="DD-peptidase/beta-lactamase superfamily"/>
    <property type="match status" value="1"/>
</dbReference>
<evidence type="ECO:0000256" key="7">
    <source>
        <dbReference type="PIRSR" id="PIRSR618044-1"/>
    </source>
</evidence>
<feature type="binding site" evidence="8">
    <location>
        <position position="373"/>
    </location>
    <ligand>
        <name>substrate</name>
    </ligand>
</feature>
<dbReference type="GO" id="GO:0006508">
    <property type="term" value="P:proteolysis"/>
    <property type="evidence" value="ECO:0007669"/>
    <property type="project" value="InterPro"/>
</dbReference>
<evidence type="ECO:0000256" key="5">
    <source>
        <dbReference type="ARBA" id="ARBA00022984"/>
    </source>
</evidence>
<keyword evidence="3" id="KW-0378">Hydrolase</keyword>
<gene>
    <name evidence="14" type="ORF">C0Z16_26350</name>
    <name evidence="13" type="ORF">LMG27174_05532</name>
</gene>
<feature type="transmembrane region" description="Helical" evidence="11">
    <location>
        <begin position="20"/>
        <end position="41"/>
    </location>
</feature>
<keyword evidence="4" id="KW-0133">Cell shape</keyword>
<reference evidence="13 16" key="2">
    <citation type="submission" date="2020-04" db="EMBL/GenBank/DDBJ databases">
        <authorList>
            <person name="De Canck E."/>
        </authorList>
    </citation>
    <scope>NUCLEOTIDE SEQUENCE [LARGE SCALE GENOMIC DNA]</scope>
    <source>
        <strain evidence="13 16">LMG 27174</strain>
    </source>
</reference>
<evidence type="ECO:0000256" key="9">
    <source>
        <dbReference type="RuleBase" id="RU004016"/>
    </source>
</evidence>
<proteinExistence type="inferred from homology"/>
<evidence type="ECO:0000259" key="12">
    <source>
        <dbReference type="Pfam" id="PF00768"/>
    </source>
</evidence>
<comment type="similarity">
    <text evidence="1 9">Belongs to the peptidase S11 family.</text>
</comment>
<dbReference type="GO" id="GO:0071555">
    <property type="term" value="P:cell wall organization"/>
    <property type="evidence" value="ECO:0007669"/>
    <property type="project" value="UniProtKB-KW"/>
</dbReference>
<dbReference type="InterPro" id="IPR001967">
    <property type="entry name" value="Peptidase_S11_N"/>
</dbReference>
<organism evidence="13 16">
    <name type="scientific">Paraburkholderia rhynchosiae</name>
    <dbReference type="NCBI Taxonomy" id="487049"/>
    <lineage>
        <taxon>Bacteria</taxon>
        <taxon>Pseudomonadati</taxon>
        <taxon>Pseudomonadota</taxon>
        <taxon>Betaproteobacteria</taxon>
        <taxon>Burkholderiales</taxon>
        <taxon>Burkholderiaceae</taxon>
        <taxon>Paraburkholderia</taxon>
    </lineage>
</organism>
<dbReference type="SUPFAM" id="SSF56601">
    <property type="entry name" value="beta-lactamase/transpeptidase-like"/>
    <property type="match status" value="1"/>
</dbReference>
<keyword evidence="11" id="KW-0812">Transmembrane</keyword>
<dbReference type="Pfam" id="PF00768">
    <property type="entry name" value="Peptidase_S11"/>
    <property type="match status" value="1"/>
</dbReference>
<keyword evidence="11" id="KW-0472">Membrane</keyword>
<dbReference type="AlphaFoldDB" id="A0A2N7WBL7"/>
<evidence type="ECO:0000256" key="3">
    <source>
        <dbReference type="ARBA" id="ARBA00022801"/>
    </source>
</evidence>
<keyword evidence="14" id="KW-0121">Carboxypeptidase</keyword>
<feature type="active site" evidence="7">
    <location>
        <position position="266"/>
    </location>
</feature>
<dbReference type="Proteomes" id="UP000235659">
    <property type="component" value="Unassembled WGS sequence"/>
</dbReference>
<dbReference type="RefSeq" id="WP_102635006.1">
    <property type="nucleotide sequence ID" value="NZ_CADIJZ010000025.1"/>
</dbReference>
<evidence type="ECO:0000256" key="10">
    <source>
        <dbReference type="SAM" id="MobiDB-lite"/>
    </source>
</evidence>
<feature type="active site" description="Proton acceptor" evidence="7">
    <location>
        <position position="212"/>
    </location>
</feature>
<evidence type="ECO:0000256" key="1">
    <source>
        <dbReference type="ARBA" id="ARBA00007164"/>
    </source>
</evidence>
<evidence type="ECO:0000256" key="2">
    <source>
        <dbReference type="ARBA" id="ARBA00022729"/>
    </source>
</evidence>
<dbReference type="GO" id="GO:0009002">
    <property type="term" value="F:serine-type D-Ala-D-Ala carboxypeptidase activity"/>
    <property type="evidence" value="ECO:0007669"/>
    <property type="project" value="InterPro"/>
</dbReference>
<keyword evidence="6" id="KW-0961">Cell wall biogenesis/degradation</keyword>
<dbReference type="GO" id="GO:0008360">
    <property type="term" value="P:regulation of cell shape"/>
    <property type="evidence" value="ECO:0007669"/>
    <property type="project" value="UniProtKB-KW"/>
</dbReference>
<dbReference type="PANTHER" id="PTHR21581:SF26">
    <property type="entry name" value="D-ALANYL-D-ALANINE ENDOPEPTIDASE"/>
    <property type="match status" value="1"/>
</dbReference>
<dbReference type="Proteomes" id="UP000494205">
    <property type="component" value="Unassembled WGS sequence"/>
</dbReference>
<feature type="domain" description="Peptidase S11 D-alanyl-D-alanine carboxypeptidase A N-terminal" evidence="12">
    <location>
        <begin position="179"/>
        <end position="403"/>
    </location>
</feature>
<dbReference type="EMBL" id="PNXY01000023">
    <property type="protein sequence ID" value="PMS26798.1"/>
    <property type="molecule type" value="Genomic_DNA"/>
</dbReference>
<evidence type="ECO:0000313" key="16">
    <source>
        <dbReference type="Proteomes" id="UP000494205"/>
    </source>
</evidence>
<evidence type="ECO:0000256" key="8">
    <source>
        <dbReference type="PIRSR" id="PIRSR618044-2"/>
    </source>
</evidence>
<dbReference type="PANTHER" id="PTHR21581">
    <property type="entry name" value="D-ALANYL-D-ALANINE CARBOXYPEPTIDASE"/>
    <property type="match status" value="1"/>
</dbReference>
<dbReference type="InterPro" id="IPR012338">
    <property type="entry name" value="Beta-lactam/transpept-like"/>
</dbReference>
<name>A0A2N7WBL7_9BURK</name>
<sequence length="424" mass="46496">MPYRRPTPSSSTPAYRFSAWLRYIAVFGLLWLNVGWSFGAAHEPVRHSSVRATHVSPPASHTSKAKPRTASKAKKITTEKAQRRVAHKRKHVTEDERSLHVSKRAPTSRRQAARIAREPRGQRRSAGLAANRNRQPAPTPHTAVKDAANAANATHAVHARHAGLRLLPRCGYTPKSRALLSARSVYVVDERTQTVLTEKQADRVMPIASISKLMTAVVSLDTKHALNAPLNVTVQDQDFDKFTGSRLGVGSVLSRHDMLHIALMSSENRAAAALSRDYAGGRPGFVAAMNAKARALGMRHTSFVNGTGLSPHNVSTARDLARLVAAASRYPLIRAYSTDRDQWVFPGGRRARLSYHNSNALVRGGDRSIVLQKTGYINEAGHCVVVRMMVHGRPIDIVVLGAPGPRDHIADVARISRWLRCSLT</sequence>
<keyword evidence="14" id="KW-0645">Protease</keyword>
<evidence type="ECO:0000256" key="6">
    <source>
        <dbReference type="ARBA" id="ARBA00023316"/>
    </source>
</evidence>
<feature type="region of interest" description="Disordered" evidence="10">
    <location>
        <begin position="49"/>
        <end position="140"/>
    </location>
</feature>
<dbReference type="PRINTS" id="PR00725">
    <property type="entry name" value="DADACBPTASE1"/>
</dbReference>
<feature type="active site" description="Acyl-ester intermediate" evidence="7">
    <location>
        <position position="209"/>
    </location>
</feature>
<keyword evidence="11" id="KW-1133">Transmembrane helix</keyword>
<evidence type="ECO:0000256" key="11">
    <source>
        <dbReference type="SAM" id="Phobius"/>
    </source>
</evidence>
<dbReference type="InterPro" id="IPR018044">
    <property type="entry name" value="Peptidase_S11"/>
</dbReference>
<evidence type="ECO:0000313" key="15">
    <source>
        <dbReference type="Proteomes" id="UP000235659"/>
    </source>
</evidence>
<protein>
    <submittedName>
        <fullName evidence="14">D-alanyl-D-alanine carboxypeptidase</fullName>
    </submittedName>
</protein>
<dbReference type="GO" id="GO:0009252">
    <property type="term" value="P:peptidoglycan biosynthetic process"/>
    <property type="evidence" value="ECO:0007669"/>
    <property type="project" value="UniProtKB-KW"/>
</dbReference>